<dbReference type="PATRIC" id="fig|76859.3.peg.918"/>
<dbReference type="EMBL" id="CP012713">
    <property type="protein sequence ID" value="ALF17478.1"/>
    <property type="molecule type" value="Genomic_DNA"/>
</dbReference>
<dbReference type="OrthoDB" id="89462at2"/>
<sequence>MNKNIKMIDLKKLKKINVTVLLLVIVAILGIITLLMPSKDKIGEIEVRKVEQKKEEMVEVTVYGVTEGSDSPSKYTLTLKEASTSDLLKSAVEDMVKKYSLDLELVNIYFSDDIVYYEFNKKDLSEAFLNALQMTTQEITGVEEINLL</sequence>
<name>A0A0M4RJW3_9FUSO</name>
<evidence type="ECO:0000313" key="2">
    <source>
        <dbReference type="EMBL" id="ALF17478.1"/>
    </source>
</evidence>
<dbReference type="Proteomes" id="UP000063147">
    <property type="component" value="Chromosome"/>
</dbReference>
<reference evidence="3" key="1">
    <citation type="submission" date="2015-09" db="EMBL/GenBank/DDBJ databases">
        <authorList>
            <person name="Kook J.-K."/>
            <person name="Park S.-N."/>
            <person name="Lim Y.K."/>
            <person name="Jo E."/>
        </authorList>
    </citation>
    <scope>NUCLEOTIDE SEQUENCE [LARGE SCALE GENOMIC DNA]</scope>
    <source>
        <strain evidence="3">KCOM 1279</strain>
    </source>
</reference>
<organism evidence="2 3">
    <name type="scientific">Fusobacterium animalis</name>
    <dbReference type="NCBI Taxonomy" id="76859"/>
    <lineage>
        <taxon>Bacteria</taxon>
        <taxon>Fusobacteriati</taxon>
        <taxon>Fusobacteriota</taxon>
        <taxon>Fusobacteriia</taxon>
        <taxon>Fusobacteriales</taxon>
        <taxon>Fusobacteriaceae</taxon>
        <taxon>Fusobacterium</taxon>
    </lineage>
</organism>
<proteinExistence type="predicted"/>
<feature type="transmembrane region" description="Helical" evidence="1">
    <location>
        <begin position="16"/>
        <end position="36"/>
    </location>
</feature>
<dbReference type="AlphaFoldDB" id="A0A0M4RJW3"/>
<evidence type="ECO:0000256" key="1">
    <source>
        <dbReference type="SAM" id="Phobius"/>
    </source>
</evidence>
<keyword evidence="1" id="KW-0812">Transmembrane</keyword>
<evidence type="ECO:0000313" key="3">
    <source>
        <dbReference type="Proteomes" id="UP000063147"/>
    </source>
</evidence>
<protein>
    <submittedName>
        <fullName evidence="2">Uncharacterized protein</fullName>
    </submittedName>
</protein>
<accession>A0A0M4RJW3</accession>
<keyword evidence="1" id="KW-0472">Membrane</keyword>
<gene>
    <name evidence="2" type="ORF">RN98_04605</name>
</gene>
<dbReference type="RefSeq" id="WP_060675990.1">
    <property type="nucleotide sequence ID" value="NZ_CP012713.1"/>
</dbReference>
<keyword evidence="1" id="KW-1133">Transmembrane helix</keyword>